<dbReference type="GeneID" id="54282625"/>
<reference evidence="2" key="1">
    <citation type="journal article" date="2020" name="Stud. Mycol.">
        <title>101 Dothideomycetes genomes: a test case for predicting lifestyles and emergence of pathogens.</title>
        <authorList>
            <person name="Haridas S."/>
            <person name="Albert R."/>
            <person name="Binder M."/>
            <person name="Bloem J."/>
            <person name="Labutti K."/>
            <person name="Salamov A."/>
            <person name="Andreopoulos B."/>
            <person name="Baker S."/>
            <person name="Barry K."/>
            <person name="Bills G."/>
            <person name="Bluhm B."/>
            <person name="Cannon C."/>
            <person name="Castanera R."/>
            <person name="Culley D."/>
            <person name="Daum C."/>
            <person name="Ezra D."/>
            <person name="Gonzalez J."/>
            <person name="Henrissat B."/>
            <person name="Kuo A."/>
            <person name="Liang C."/>
            <person name="Lipzen A."/>
            <person name="Lutzoni F."/>
            <person name="Magnuson J."/>
            <person name="Mondo S."/>
            <person name="Nolan M."/>
            <person name="Ohm R."/>
            <person name="Pangilinan J."/>
            <person name="Park H.-J."/>
            <person name="Ramirez L."/>
            <person name="Alfaro M."/>
            <person name="Sun H."/>
            <person name="Tritt A."/>
            <person name="Yoshinaga Y."/>
            <person name="Zwiers L.-H."/>
            <person name="Turgeon B."/>
            <person name="Goodwin S."/>
            <person name="Spatafora J."/>
            <person name="Crous P."/>
            <person name="Grigoriev I."/>
        </authorList>
    </citation>
    <scope>NUCLEOTIDE SEQUENCE</scope>
    <source>
        <strain evidence="2">CBS 175.79</strain>
    </source>
</reference>
<dbReference type="RefSeq" id="XP_033390542.1">
    <property type="nucleotide sequence ID" value="XM_033525228.1"/>
</dbReference>
<proteinExistence type="predicted"/>
<accession>A0A6A5YAF5</accession>
<feature type="compositionally biased region" description="Polar residues" evidence="1">
    <location>
        <begin position="102"/>
        <end position="113"/>
    </location>
</feature>
<sequence length="318" mass="35693">MTSTPTSNQAPFGFNTPASSSYALMEENNPAWSSMPTSLDYWRPLVQTDTKWDVSSIKSEKVPVTNSQVPQASYSSFLSYRRLDTGNALTSQSPISMLSEPSDGQSNTEGFLSSSPCWSGNDASLVLPSASMSKFSIPSSNLLGSQTFFNANPEPHYTNSLPLRSQAPVQHDVYHQSSPLFFDYANTPTDKQQSTFPQYYEVIPSVETFESLPSSRDDSLRDTLEVNSPYETHQEFSMGNAQGEFMAGDRIDARRRYEDQELLELKQAGLTYKEIKMRIGTHVAESTLRGRFRSLIKPRTERVRKPKWTDRDVSFPGL</sequence>
<keyword evidence="3" id="KW-1185">Reference proteome</keyword>
<gene>
    <name evidence="2" type="ORF">BU24DRAFT_39478</name>
</gene>
<evidence type="ECO:0008006" key="4">
    <source>
        <dbReference type="Google" id="ProtNLM"/>
    </source>
</evidence>
<dbReference type="AlphaFoldDB" id="A0A6A5YAF5"/>
<protein>
    <recommendedName>
        <fullName evidence="4">Myb-like domain-containing protein</fullName>
    </recommendedName>
</protein>
<evidence type="ECO:0000313" key="2">
    <source>
        <dbReference type="EMBL" id="KAF2022203.1"/>
    </source>
</evidence>
<feature type="region of interest" description="Disordered" evidence="1">
    <location>
        <begin position="91"/>
        <end position="113"/>
    </location>
</feature>
<evidence type="ECO:0000313" key="3">
    <source>
        <dbReference type="Proteomes" id="UP000799778"/>
    </source>
</evidence>
<dbReference type="Proteomes" id="UP000799778">
    <property type="component" value="Unassembled WGS sequence"/>
</dbReference>
<name>A0A6A5YAF5_9PLEO</name>
<dbReference type="EMBL" id="ML978066">
    <property type="protein sequence ID" value="KAF2022203.1"/>
    <property type="molecule type" value="Genomic_DNA"/>
</dbReference>
<dbReference type="OrthoDB" id="3439209at2759"/>
<evidence type="ECO:0000256" key="1">
    <source>
        <dbReference type="SAM" id="MobiDB-lite"/>
    </source>
</evidence>
<organism evidence="2 3">
    <name type="scientific">Aaosphaeria arxii CBS 175.79</name>
    <dbReference type="NCBI Taxonomy" id="1450172"/>
    <lineage>
        <taxon>Eukaryota</taxon>
        <taxon>Fungi</taxon>
        <taxon>Dikarya</taxon>
        <taxon>Ascomycota</taxon>
        <taxon>Pezizomycotina</taxon>
        <taxon>Dothideomycetes</taxon>
        <taxon>Pleosporomycetidae</taxon>
        <taxon>Pleosporales</taxon>
        <taxon>Pleosporales incertae sedis</taxon>
        <taxon>Aaosphaeria</taxon>
    </lineage>
</organism>